<gene>
    <name evidence="9" type="ORF">J2Z37_002698</name>
</gene>
<reference evidence="9 10" key="1">
    <citation type="submission" date="2021-03" db="EMBL/GenBank/DDBJ databases">
        <title>Genomic Encyclopedia of Type Strains, Phase IV (KMG-IV): sequencing the most valuable type-strain genomes for metagenomic binning, comparative biology and taxonomic classification.</title>
        <authorList>
            <person name="Goeker M."/>
        </authorList>
    </citation>
    <scope>NUCLEOTIDE SEQUENCE [LARGE SCALE GENOMIC DNA]</scope>
    <source>
        <strain evidence="9 10">DSM 24738</strain>
    </source>
</reference>
<feature type="transmembrane region" description="Helical" evidence="7">
    <location>
        <begin position="180"/>
        <end position="199"/>
    </location>
</feature>
<evidence type="ECO:0000313" key="9">
    <source>
        <dbReference type="EMBL" id="MBP1932690.1"/>
    </source>
</evidence>
<feature type="domain" description="EamA" evidence="8">
    <location>
        <begin position="4"/>
        <end position="134"/>
    </location>
</feature>
<evidence type="ECO:0000256" key="3">
    <source>
        <dbReference type="ARBA" id="ARBA00022475"/>
    </source>
</evidence>
<evidence type="ECO:0000256" key="1">
    <source>
        <dbReference type="ARBA" id="ARBA00004651"/>
    </source>
</evidence>
<evidence type="ECO:0000256" key="2">
    <source>
        <dbReference type="ARBA" id="ARBA00007362"/>
    </source>
</evidence>
<feature type="transmembrane region" description="Helical" evidence="7">
    <location>
        <begin position="31"/>
        <end position="49"/>
    </location>
</feature>
<keyword evidence="3" id="KW-1003">Cell membrane</keyword>
<accession>A0ABS4GQZ5</accession>
<feature type="transmembrane region" description="Helical" evidence="7">
    <location>
        <begin position="244"/>
        <end position="261"/>
    </location>
</feature>
<keyword evidence="10" id="KW-1185">Reference proteome</keyword>
<dbReference type="InterPro" id="IPR037185">
    <property type="entry name" value="EmrE-like"/>
</dbReference>
<comment type="subcellular location">
    <subcellularLocation>
        <location evidence="1">Cell membrane</location>
        <topology evidence="1">Multi-pass membrane protein</topology>
    </subcellularLocation>
</comment>
<dbReference type="Pfam" id="PF00892">
    <property type="entry name" value="EamA"/>
    <property type="match status" value="2"/>
</dbReference>
<evidence type="ECO:0000313" key="10">
    <source>
        <dbReference type="Proteomes" id="UP001519343"/>
    </source>
</evidence>
<comment type="caution">
    <text evidence="9">The sequence shown here is derived from an EMBL/GenBank/DDBJ whole genome shotgun (WGS) entry which is preliminary data.</text>
</comment>
<feature type="domain" description="EamA" evidence="8">
    <location>
        <begin position="150"/>
        <end position="284"/>
    </location>
</feature>
<organism evidence="9 10">
    <name type="scientific">Ammoniphilus resinae</name>
    <dbReference type="NCBI Taxonomy" id="861532"/>
    <lineage>
        <taxon>Bacteria</taxon>
        <taxon>Bacillati</taxon>
        <taxon>Bacillota</taxon>
        <taxon>Bacilli</taxon>
        <taxon>Bacillales</taxon>
        <taxon>Paenibacillaceae</taxon>
        <taxon>Aneurinibacillus group</taxon>
        <taxon>Ammoniphilus</taxon>
    </lineage>
</organism>
<evidence type="ECO:0000259" key="8">
    <source>
        <dbReference type="Pfam" id="PF00892"/>
    </source>
</evidence>
<dbReference type="EMBL" id="JAGGKT010000007">
    <property type="protein sequence ID" value="MBP1932690.1"/>
    <property type="molecule type" value="Genomic_DNA"/>
</dbReference>
<keyword evidence="5 7" id="KW-1133">Transmembrane helix</keyword>
<dbReference type="Proteomes" id="UP001519343">
    <property type="component" value="Unassembled WGS sequence"/>
</dbReference>
<keyword evidence="6 7" id="KW-0472">Membrane</keyword>
<evidence type="ECO:0000256" key="7">
    <source>
        <dbReference type="SAM" id="Phobius"/>
    </source>
</evidence>
<dbReference type="InterPro" id="IPR050638">
    <property type="entry name" value="AA-Vitamin_Transporters"/>
</dbReference>
<evidence type="ECO:0000256" key="5">
    <source>
        <dbReference type="ARBA" id="ARBA00022989"/>
    </source>
</evidence>
<sequence length="302" mass="34059">MMNWLIFILCFIWGSNWVAMKAAVDYFPPVMFSAIRFLLGAVVLFLILFYKKTPFPNRYKLKWYAVCGFLQTAFMYAISQSSVLYINAGIACVLGFTMPFWLSIMAHFFLPGERLTPVKMAGLMIGIIGLIFVMNINPFQMEFDGLTLFVELLVVLSSLAWAIANLIIKTKLQNCDMVEFTAYQMGFGGMMLFVFALFYEAGQPIEWTSQAVFALIYAGVLASSLAYVLWFYILSRVEASKSSVSLLLVPVIGALSVWIVLGEQLEWGAWFGILLVVLGIGFVNRKEKTVELKTYRHSDIAS</sequence>
<dbReference type="SUPFAM" id="SSF103481">
    <property type="entry name" value="Multidrug resistance efflux transporter EmrE"/>
    <property type="match status" value="2"/>
</dbReference>
<keyword evidence="4 7" id="KW-0812">Transmembrane</keyword>
<feature type="transmembrane region" description="Helical" evidence="7">
    <location>
        <begin position="121"/>
        <end position="140"/>
    </location>
</feature>
<dbReference type="PANTHER" id="PTHR32322">
    <property type="entry name" value="INNER MEMBRANE TRANSPORTER"/>
    <property type="match status" value="1"/>
</dbReference>
<protein>
    <submittedName>
        <fullName evidence="9">Drug/metabolite transporter (DMT)-like permease</fullName>
    </submittedName>
</protein>
<feature type="transmembrane region" description="Helical" evidence="7">
    <location>
        <begin position="84"/>
        <end position="109"/>
    </location>
</feature>
<feature type="transmembrane region" description="Helical" evidence="7">
    <location>
        <begin position="211"/>
        <end position="232"/>
    </location>
</feature>
<feature type="transmembrane region" description="Helical" evidence="7">
    <location>
        <begin position="146"/>
        <end position="168"/>
    </location>
</feature>
<evidence type="ECO:0000256" key="6">
    <source>
        <dbReference type="ARBA" id="ARBA00023136"/>
    </source>
</evidence>
<proteinExistence type="inferred from homology"/>
<feature type="transmembrane region" description="Helical" evidence="7">
    <location>
        <begin position="61"/>
        <end position="78"/>
    </location>
</feature>
<evidence type="ECO:0000256" key="4">
    <source>
        <dbReference type="ARBA" id="ARBA00022692"/>
    </source>
</evidence>
<feature type="transmembrane region" description="Helical" evidence="7">
    <location>
        <begin position="267"/>
        <end position="284"/>
    </location>
</feature>
<comment type="similarity">
    <text evidence="2">Belongs to the EamA transporter family.</text>
</comment>
<dbReference type="InterPro" id="IPR000620">
    <property type="entry name" value="EamA_dom"/>
</dbReference>
<dbReference type="PANTHER" id="PTHR32322:SF18">
    <property type="entry name" value="S-ADENOSYLMETHIONINE_S-ADENOSYLHOMOCYSTEINE TRANSPORTER"/>
    <property type="match status" value="1"/>
</dbReference>
<name>A0ABS4GQZ5_9BACL</name>